<protein>
    <recommendedName>
        <fullName evidence="4">Outer membrane protein beta-barrel domain-containing protein</fullName>
    </recommendedName>
</protein>
<dbReference type="EMBL" id="CP002305">
    <property type="protein sequence ID" value="ADQ18392.1"/>
    <property type="molecule type" value="Genomic_DNA"/>
</dbReference>
<dbReference type="HOGENOM" id="CLU_1281878_0_0_10"/>
<keyword evidence="1" id="KW-0732">Signal</keyword>
<keyword evidence="3" id="KW-1185">Reference proteome</keyword>
<dbReference type="KEGG" id="lby:Lbys_2730"/>
<evidence type="ECO:0000256" key="1">
    <source>
        <dbReference type="SAM" id="SignalP"/>
    </source>
</evidence>
<proteinExistence type="predicted"/>
<dbReference type="STRING" id="649349.Lbys_2730"/>
<organism evidence="2 3">
    <name type="scientific">Leadbetterella byssophila (strain DSM 17132 / JCM 16389 / KACC 11308 / NBRC 106382 / 4M15)</name>
    <dbReference type="NCBI Taxonomy" id="649349"/>
    <lineage>
        <taxon>Bacteria</taxon>
        <taxon>Pseudomonadati</taxon>
        <taxon>Bacteroidota</taxon>
        <taxon>Cytophagia</taxon>
        <taxon>Cytophagales</taxon>
        <taxon>Leadbetterellaceae</taxon>
        <taxon>Leadbetterella</taxon>
    </lineage>
</organism>
<evidence type="ECO:0000313" key="3">
    <source>
        <dbReference type="Proteomes" id="UP000007435"/>
    </source>
</evidence>
<name>E4RQU9_LEAB4</name>
<sequence length="215" mass="24544">MKNTLVQLSILLCTLSAWAQNSTYRGDEFYATVQSLRDLDFGFAYKYGFNNSTYLRFDLLNASYSKRKLENFSMIDPNGTLLNVSEQVQSNYDLGIGIEKRKDFNEHMQFLYGVSAIAGRSGQTTEAITADDKVLTEIINTTWRYGAGLNLGILVRIVENLHLGAELIPKYMISTEKTEYIASAVISNQVQKAKQQDFYLSMNDVRFSLVYRFKR</sequence>
<evidence type="ECO:0008006" key="4">
    <source>
        <dbReference type="Google" id="ProtNLM"/>
    </source>
</evidence>
<feature type="chain" id="PRO_5003186865" description="Outer membrane protein beta-barrel domain-containing protein" evidence="1">
    <location>
        <begin position="20"/>
        <end position="215"/>
    </location>
</feature>
<dbReference type="Proteomes" id="UP000007435">
    <property type="component" value="Chromosome"/>
</dbReference>
<evidence type="ECO:0000313" key="2">
    <source>
        <dbReference type="EMBL" id="ADQ18392.1"/>
    </source>
</evidence>
<gene>
    <name evidence="2" type="ordered locus">Lbys_2730</name>
</gene>
<accession>E4RQU9</accession>
<feature type="signal peptide" evidence="1">
    <location>
        <begin position="1"/>
        <end position="19"/>
    </location>
</feature>
<reference key="1">
    <citation type="submission" date="2010-11" db="EMBL/GenBank/DDBJ databases">
        <title>The complete genome of Leadbetterella byssophila DSM 17132.</title>
        <authorList>
            <consortium name="US DOE Joint Genome Institute (JGI-PGF)"/>
            <person name="Lucas S."/>
            <person name="Copeland A."/>
            <person name="Lapidus A."/>
            <person name="Glavina del Rio T."/>
            <person name="Dalin E."/>
            <person name="Tice H."/>
            <person name="Bruce D."/>
            <person name="Goodwin L."/>
            <person name="Pitluck S."/>
            <person name="Kyrpides N."/>
            <person name="Mavromatis K."/>
            <person name="Ivanova N."/>
            <person name="Teshima H."/>
            <person name="Brettin T."/>
            <person name="Detter J.C."/>
            <person name="Han C."/>
            <person name="Tapia R."/>
            <person name="Land M."/>
            <person name="Hauser L."/>
            <person name="Markowitz V."/>
            <person name="Cheng J.-F."/>
            <person name="Hugenholtz P."/>
            <person name="Woyke T."/>
            <person name="Wu D."/>
            <person name="Tindall B."/>
            <person name="Pomrenke H.G."/>
            <person name="Brambilla E."/>
            <person name="Klenk H.-P."/>
            <person name="Eisen J.A."/>
        </authorList>
    </citation>
    <scope>NUCLEOTIDE SEQUENCE [LARGE SCALE GENOMIC DNA]</scope>
    <source>
        <strain>DSM 17132</strain>
    </source>
</reference>
<dbReference type="AlphaFoldDB" id="E4RQU9"/>
<reference evidence="2 3" key="2">
    <citation type="journal article" date="2011" name="Stand. Genomic Sci.">
        <title>Complete genome sequence of Leadbetterella byssophila type strain (4M15).</title>
        <authorList>
            <person name="Abt B."/>
            <person name="Teshima H."/>
            <person name="Lucas S."/>
            <person name="Lapidus A."/>
            <person name="Del Rio T.G."/>
            <person name="Nolan M."/>
            <person name="Tice H."/>
            <person name="Cheng J.F."/>
            <person name="Pitluck S."/>
            <person name="Liolios K."/>
            <person name="Pagani I."/>
            <person name="Ivanova N."/>
            <person name="Mavromatis K."/>
            <person name="Pati A."/>
            <person name="Tapia R."/>
            <person name="Han C."/>
            <person name="Goodwin L."/>
            <person name="Chen A."/>
            <person name="Palaniappan K."/>
            <person name="Land M."/>
            <person name="Hauser L."/>
            <person name="Chang Y.J."/>
            <person name="Jeffries C.D."/>
            <person name="Rohde M."/>
            <person name="Goker M."/>
            <person name="Tindall B.J."/>
            <person name="Detter J.C."/>
            <person name="Woyke T."/>
            <person name="Bristow J."/>
            <person name="Eisen J.A."/>
            <person name="Markowitz V."/>
            <person name="Hugenholtz P."/>
            <person name="Klenk H.P."/>
            <person name="Kyrpides N.C."/>
        </authorList>
    </citation>
    <scope>NUCLEOTIDE SEQUENCE [LARGE SCALE GENOMIC DNA]</scope>
    <source>
        <strain evidence="3">DSM 17132 / JCM 16389 / KACC 11308 / NBRC 106382 / 4M15</strain>
    </source>
</reference>
<dbReference type="RefSeq" id="WP_013409424.1">
    <property type="nucleotide sequence ID" value="NC_014655.1"/>
</dbReference>